<keyword evidence="6" id="KW-1003">Cell membrane</keyword>
<protein>
    <recommendedName>
        <fullName evidence="6">SURF1-like protein</fullName>
    </recommendedName>
</protein>
<accession>A0ABQ6ABP0</accession>
<comment type="subcellular location">
    <subcellularLocation>
        <location evidence="6">Cell membrane</location>
        <topology evidence="6">Multi-pass membrane protein</topology>
    </subcellularLocation>
    <subcellularLocation>
        <location evidence="1">Membrane</location>
    </subcellularLocation>
</comment>
<keyword evidence="3 6" id="KW-0812">Transmembrane</keyword>
<evidence type="ECO:0000256" key="5">
    <source>
        <dbReference type="ARBA" id="ARBA00023136"/>
    </source>
</evidence>
<dbReference type="Pfam" id="PF02104">
    <property type="entry name" value="SURF1"/>
    <property type="match status" value="1"/>
</dbReference>
<evidence type="ECO:0000256" key="3">
    <source>
        <dbReference type="ARBA" id="ARBA00022692"/>
    </source>
</evidence>
<keyword evidence="5 6" id="KW-0472">Membrane</keyword>
<evidence type="ECO:0000256" key="6">
    <source>
        <dbReference type="RuleBase" id="RU363076"/>
    </source>
</evidence>
<feature type="transmembrane region" description="Helical" evidence="6">
    <location>
        <begin position="9"/>
        <end position="29"/>
    </location>
</feature>
<dbReference type="EMBL" id="BSOS01000067">
    <property type="protein sequence ID" value="GLR67638.1"/>
    <property type="molecule type" value="Genomic_DNA"/>
</dbReference>
<evidence type="ECO:0000256" key="1">
    <source>
        <dbReference type="ARBA" id="ARBA00004370"/>
    </source>
</evidence>
<organism evidence="7 8">
    <name type="scientific">Acidocella aquatica</name>
    <dbReference type="NCBI Taxonomy" id="1922313"/>
    <lineage>
        <taxon>Bacteria</taxon>
        <taxon>Pseudomonadati</taxon>
        <taxon>Pseudomonadota</taxon>
        <taxon>Alphaproteobacteria</taxon>
        <taxon>Acetobacterales</taxon>
        <taxon>Acidocellaceae</taxon>
        <taxon>Acidocella</taxon>
    </lineage>
</organism>
<evidence type="ECO:0000256" key="4">
    <source>
        <dbReference type="ARBA" id="ARBA00022989"/>
    </source>
</evidence>
<dbReference type="InterPro" id="IPR002994">
    <property type="entry name" value="Surf1/Shy1"/>
</dbReference>
<keyword evidence="8" id="KW-1185">Reference proteome</keyword>
<gene>
    <name evidence="7" type="ORF">GCM10010909_23190</name>
</gene>
<reference evidence="8" key="1">
    <citation type="journal article" date="2019" name="Int. J. Syst. Evol. Microbiol.">
        <title>The Global Catalogue of Microorganisms (GCM) 10K type strain sequencing project: providing services to taxonomists for standard genome sequencing and annotation.</title>
        <authorList>
            <consortium name="The Broad Institute Genomics Platform"/>
            <consortium name="The Broad Institute Genome Sequencing Center for Infectious Disease"/>
            <person name="Wu L."/>
            <person name="Ma J."/>
        </authorList>
    </citation>
    <scope>NUCLEOTIDE SEQUENCE [LARGE SCALE GENOMIC DNA]</scope>
    <source>
        <strain evidence="8">NBRC 112502</strain>
    </source>
</reference>
<evidence type="ECO:0000313" key="7">
    <source>
        <dbReference type="EMBL" id="GLR67638.1"/>
    </source>
</evidence>
<dbReference type="PANTHER" id="PTHR23427">
    <property type="entry name" value="SURFEIT LOCUS PROTEIN"/>
    <property type="match status" value="1"/>
</dbReference>
<sequence length="234" mass="25405">MTPNKWKRLIAPGIAAFITFWLLIALGVWQLHRLKWKEGILKAIHTAEISAPIPLPEHPTPFEKVSITGTWVPGKAALYGDEVHDSPTGPIAGGEILMPFARPNGQIVLVDLGWVPQQTPAPYPEPAGPTQVAGYLHGAIEPGWFAAPDSPGQGLYYTLNPVKIAAGMGLQNVAPYILIAMGPLPPPGSAAPQPAQHLPTPPNNHYEYALTWFGFAGVLLFEFFFFARKRLLDP</sequence>
<dbReference type="RefSeq" id="WP_284258378.1">
    <property type="nucleotide sequence ID" value="NZ_BSOS01000067.1"/>
</dbReference>
<keyword evidence="4 6" id="KW-1133">Transmembrane helix</keyword>
<comment type="caution">
    <text evidence="7">The sequence shown here is derived from an EMBL/GenBank/DDBJ whole genome shotgun (WGS) entry which is preliminary data.</text>
</comment>
<dbReference type="InterPro" id="IPR045214">
    <property type="entry name" value="Surf1/Surf4"/>
</dbReference>
<evidence type="ECO:0000313" key="8">
    <source>
        <dbReference type="Proteomes" id="UP001156641"/>
    </source>
</evidence>
<comment type="similarity">
    <text evidence="2 6">Belongs to the SURF1 family.</text>
</comment>
<dbReference type="CDD" id="cd06662">
    <property type="entry name" value="SURF1"/>
    <property type="match status" value="1"/>
</dbReference>
<feature type="transmembrane region" description="Helical" evidence="6">
    <location>
        <begin position="208"/>
        <end position="227"/>
    </location>
</feature>
<proteinExistence type="inferred from homology"/>
<dbReference type="Proteomes" id="UP001156641">
    <property type="component" value="Unassembled WGS sequence"/>
</dbReference>
<dbReference type="PANTHER" id="PTHR23427:SF2">
    <property type="entry name" value="SURFEIT LOCUS PROTEIN 1"/>
    <property type="match status" value="1"/>
</dbReference>
<evidence type="ECO:0000256" key="2">
    <source>
        <dbReference type="ARBA" id="ARBA00007165"/>
    </source>
</evidence>
<dbReference type="PROSITE" id="PS50895">
    <property type="entry name" value="SURF1"/>
    <property type="match status" value="1"/>
</dbReference>
<name>A0ABQ6ABP0_9PROT</name>